<evidence type="ECO:0000313" key="13">
    <source>
        <dbReference type="Proteomes" id="UP001276659"/>
    </source>
</evidence>
<dbReference type="GO" id="GO:0005789">
    <property type="term" value="C:endoplasmic reticulum membrane"/>
    <property type="evidence" value="ECO:0007669"/>
    <property type="project" value="UniProtKB-SubCell"/>
</dbReference>
<dbReference type="SMART" id="SM00780">
    <property type="entry name" value="PIG-X"/>
    <property type="match status" value="1"/>
</dbReference>
<proteinExistence type="inferred from homology"/>
<name>A0AAD9Z353_9LECA</name>
<dbReference type="GO" id="GO:0000030">
    <property type="term" value="F:mannosyltransferase activity"/>
    <property type="evidence" value="ECO:0007669"/>
    <property type="project" value="TreeGrafter"/>
</dbReference>
<keyword evidence="5 11" id="KW-0337">GPI-anchor biosynthesis</keyword>
<keyword evidence="10" id="KW-0325">Glycoprotein</keyword>
<accession>A0AAD9Z353</accession>
<evidence type="ECO:0000256" key="7">
    <source>
        <dbReference type="ARBA" id="ARBA00022824"/>
    </source>
</evidence>
<sequence length="448" mass="49811">MRERITFVHGAEDAFDPKQLQIQEENSLHIKSLKAAREDRMTASLYELPQELWRVLKQCHELHIRWVSEHAFPSVAPFISTISPGLHVFFTPLKDRSAYRSTLSAAPKGVRGTAQMYITRAENYVDINYDTISQSLVLSAFWHSESASGRWDGQIDNHGGSVKVEVGVLAIEKATQPEELSLGGFLAVLGEDTKPNPTLFSFPSRHHISPSTSGTNYSTAFIQPTGLHPTLRLTLPPSTDPPAPDCALHTYLTLPSSLFPDKYQLSSSNFLASNNLHSIRSLSGEIDLEAPTWAVSKWGSALLLELAPPETRSAQWHADIPLHLRYLRPADGGSTNTSIPWPIVFWACSSDEGTKMNTNPFDRVNLGYDGLFGPRTMFYHLRPTNGGVSLVDELKVPVLDLDESKVRWVESGTVMVVLLGFFWVFWTLGRVVARDFGLGTGSARRKKD</sequence>
<comment type="similarity">
    <text evidence="3 11">Belongs to the PIGX family.</text>
</comment>
<comment type="pathway">
    <text evidence="2 11">Glycolipid biosynthesis; glycosylphosphatidylinositol-anchor biosynthesis.</text>
</comment>
<comment type="function">
    <text evidence="11">Required for proper folding and/or the stability of a subset of proteins in the endoplasmic reticulum. Component of glycosylphosphatidylinositol-mannosyltransferase 1 which transfers the first of the 4 mannoses in the GPI-anchor precursors during GPI-anchor biosynthesis. Probably acts by stabilizing the mannosyltransferase GPI14.</text>
</comment>
<dbReference type="InterPro" id="IPR042322">
    <property type="entry name" value="Pbn1"/>
</dbReference>
<evidence type="ECO:0000256" key="5">
    <source>
        <dbReference type="ARBA" id="ARBA00022502"/>
    </source>
</evidence>
<dbReference type="Proteomes" id="UP001276659">
    <property type="component" value="Unassembled WGS sequence"/>
</dbReference>
<evidence type="ECO:0000256" key="8">
    <source>
        <dbReference type="ARBA" id="ARBA00022989"/>
    </source>
</evidence>
<reference evidence="12" key="1">
    <citation type="submission" date="2022-11" db="EMBL/GenBank/DDBJ databases">
        <title>Chromosomal genome sequence assembly and mating type (MAT) locus characterization of the leprose asexual lichenized fungus Lepraria neglecta (Nyl.) Erichsen.</title>
        <authorList>
            <person name="Allen J.L."/>
            <person name="Pfeffer B."/>
        </authorList>
    </citation>
    <scope>NUCLEOTIDE SEQUENCE</scope>
    <source>
        <strain evidence="12">Allen 5258</strain>
    </source>
</reference>
<keyword evidence="6 11" id="KW-0812">Transmembrane</keyword>
<dbReference type="EMBL" id="JASNWA010000009">
    <property type="protein sequence ID" value="KAK3169457.1"/>
    <property type="molecule type" value="Genomic_DNA"/>
</dbReference>
<comment type="subcellular location">
    <subcellularLocation>
        <location evidence="11">Endoplasmic reticulum membrane</location>
        <topology evidence="11">Single-pass membrane protein</topology>
    </subcellularLocation>
    <subcellularLocation>
        <location evidence="1">Endoplasmic reticulum membrane</location>
        <topology evidence="1">Single-pass type III membrane protein</topology>
    </subcellularLocation>
</comment>
<keyword evidence="7 11" id="KW-0256">Endoplasmic reticulum</keyword>
<evidence type="ECO:0000256" key="9">
    <source>
        <dbReference type="ARBA" id="ARBA00023136"/>
    </source>
</evidence>
<dbReference type="Pfam" id="PF08320">
    <property type="entry name" value="PIG-X"/>
    <property type="match status" value="1"/>
</dbReference>
<evidence type="ECO:0000256" key="3">
    <source>
        <dbReference type="ARBA" id="ARBA00010345"/>
    </source>
</evidence>
<evidence type="ECO:0000256" key="1">
    <source>
        <dbReference type="ARBA" id="ARBA00004643"/>
    </source>
</evidence>
<keyword evidence="9 11" id="KW-0472">Membrane</keyword>
<keyword evidence="13" id="KW-1185">Reference proteome</keyword>
<organism evidence="12 13">
    <name type="scientific">Lepraria neglecta</name>
    <dbReference type="NCBI Taxonomy" id="209136"/>
    <lineage>
        <taxon>Eukaryota</taxon>
        <taxon>Fungi</taxon>
        <taxon>Dikarya</taxon>
        <taxon>Ascomycota</taxon>
        <taxon>Pezizomycotina</taxon>
        <taxon>Lecanoromycetes</taxon>
        <taxon>OSLEUM clade</taxon>
        <taxon>Lecanoromycetidae</taxon>
        <taxon>Lecanorales</taxon>
        <taxon>Lecanorineae</taxon>
        <taxon>Stereocaulaceae</taxon>
        <taxon>Lepraria</taxon>
    </lineage>
</organism>
<gene>
    <name evidence="12" type="ORF">OEA41_008840</name>
</gene>
<evidence type="ECO:0000256" key="6">
    <source>
        <dbReference type="ARBA" id="ARBA00022692"/>
    </source>
</evidence>
<dbReference type="PANTHER" id="PTHR28533:SF1">
    <property type="entry name" value="PROTEIN PBN1"/>
    <property type="match status" value="1"/>
</dbReference>
<evidence type="ECO:0000313" key="12">
    <source>
        <dbReference type="EMBL" id="KAK3169457.1"/>
    </source>
</evidence>
<comment type="caution">
    <text evidence="12">The sequence shown here is derived from an EMBL/GenBank/DDBJ whole genome shotgun (WGS) entry which is preliminary data.</text>
</comment>
<evidence type="ECO:0000256" key="11">
    <source>
        <dbReference type="RuleBase" id="RU366056"/>
    </source>
</evidence>
<dbReference type="PANTHER" id="PTHR28533">
    <property type="entry name" value="PROTEIN PBN1"/>
    <property type="match status" value="1"/>
</dbReference>
<dbReference type="GO" id="GO:1990529">
    <property type="term" value="C:glycosylphosphatidylinositol-mannosyltransferase I complex"/>
    <property type="evidence" value="ECO:0007669"/>
    <property type="project" value="TreeGrafter"/>
</dbReference>
<dbReference type="AlphaFoldDB" id="A0AAD9Z353"/>
<keyword evidence="8 11" id="KW-1133">Transmembrane helix</keyword>
<dbReference type="GO" id="GO:0006506">
    <property type="term" value="P:GPI anchor biosynthetic process"/>
    <property type="evidence" value="ECO:0007669"/>
    <property type="project" value="UniProtKB-KW"/>
</dbReference>
<dbReference type="InterPro" id="IPR013233">
    <property type="entry name" value="PIG-X/PBN1"/>
</dbReference>
<evidence type="ECO:0000256" key="2">
    <source>
        <dbReference type="ARBA" id="ARBA00004687"/>
    </source>
</evidence>
<evidence type="ECO:0000256" key="10">
    <source>
        <dbReference type="ARBA" id="ARBA00023180"/>
    </source>
</evidence>
<feature type="transmembrane region" description="Helical" evidence="11">
    <location>
        <begin position="408"/>
        <end position="428"/>
    </location>
</feature>
<protein>
    <recommendedName>
        <fullName evidence="4 11">Protein PBN1</fullName>
    </recommendedName>
</protein>
<evidence type="ECO:0000256" key="4">
    <source>
        <dbReference type="ARBA" id="ARBA00020410"/>
    </source>
</evidence>